<dbReference type="SUPFAM" id="SSF52172">
    <property type="entry name" value="CheY-like"/>
    <property type="match status" value="1"/>
</dbReference>
<feature type="transmembrane region" description="Helical" evidence="13">
    <location>
        <begin position="126"/>
        <end position="146"/>
    </location>
</feature>
<keyword evidence="8" id="KW-0418">Kinase</keyword>
<dbReference type="AlphaFoldDB" id="A0A248K0F5"/>
<dbReference type="InterPro" id="IPR001789">
    <property type="entry name" value="Sig_transdc_resp-reg_receiver"/>
</dbReference>
<comment type="catalytic activity">
    <reaction evidence="1">
        <text>ATP + protein L-histidine = ADP + protein N-phospho-L-histidine.</text>
        <dbReference type="EC" id="2.7.13.3"/>
    </reaction>
</comment>
<keyword evidence="6 13" id="KW-0812">Transmembrane</keyword>
<evidence type="ECO:0000256" key="4">
    <source>
        <dbReference type="ARBA" id="ARBA00022553"/>
    </source>
</evidence>
<feature type="transmembrane region" description="Helical" evidence="13">
    <location>
        <begin position="26"/>
        <end position="46"/>
    </location>
</feature>
<dbReference type="SMART" id="SM00448">
    <property type="entry name" value="REC"/>
    <property type="match status" value="1"/>
</dbReference>
<evidence type="ECO:0000256" key="7">
    <source>
        <dbReference type="ARBA" id="ARBA00022741"/>
    </source>
</evidence>
<keyword evidence="11 13" id="KW-0472">Membrane</keyword>
<dbReference type="SUPFAM" id="SSF47384">
    <property type="entry name" value="Homodimeric domain of signal transducing histidine kinase"/>
    <property type="match status" value="1"/>
</dbReference>
<dbReference type="Gene3D" id="1.10.287.130">
    <property type="match status" value="1"/>
</dbReference>
<evidence type="ECO:0000256" key="11">
    <source>
        <dbReference type="ARBA" id="ARBA00023136"/>
    </source>
</evidence>
<dbReference type="PANTHER" id="PTHR43047:SF72">
    <property type="entry name" value="OSMOSENSING HISTIDINE PROTEIN KINASE SLN1"/>
    <property type="match status" value="1"/>
</dbReference>
<dbReference type="GO" id="GO:0005886">
    <property type="term" value="C:plasma membrane"/>
    <property type="evidence" value="ECO:0007669"/>
    <property type="project" value="TreeGrafter"/>
</dbReference>
<feature type="transmembrane region" description="Helical" evidence="13">
    <location>
        <begin position="227"/>
        <end position="248"/>
    </location>
</feature>
<reference evidence="18 19" key="1">
    <citation type="submission" date="2017-06" db="EMBL/GenBank/DDBJ databases">
        <title>Complete genome sequence of Nitrospirillum amazonense strain CBAmC, an endophytic nitrogen-fixing and plant growth-promoting bacterium, isolated from sugarcane.</title>
        <authorList>
            <person name="Schwab S."/>
            <person name="dos Santos Teixeira K.R."/>
            <person name="Simoes Araujo J.L."/>
            <person name="Soares Vidal M."/>
            <person name="Borges de Freitas H.R."/>
            <person name="Rivello Crivelaro A.L."/>
            <person name="Bueno de Camargo Nunes A."/>
            <person name="dos Santos C.M."/>
            <person name="Palmeira da Silva Rosa D."/>
            <person name="da Silva Padilha D."/>
            <person name="da Silva E."/>
            <person name="Araujo Terra L."/>
            <person name="Soares Mendes V."/>
            <person name="Farinelli L."/>
            <person name="Magalhaes Cruz L."/>
            <person name="Baldani J.I."/>
        </authorList>
    </citation>
    <scope>NUCLEOTIDE SEQUENCE [LARGE SCALE GENOMIC DNA]</scope>
    <source>
        <strain evidence="18 19">CBAmC</strain>
    </source>
</reference>
<keyword evidence="7" id="KW-0547">Nucleotide-binding</keyword>
<dbReference type="InterPro" id="IPR036097">
    <property type="entry name" value="HisK_dim/P_sf"/>
</dbReference>
<dbReference type="EC" id="2.7.13.3" evidence="3"/>
<feature type="domain" description="MHYT" evidence="17">
    <location>
        <begin position="23"/>
        <end position="211"/>
    </location>
</feature>
<dbReference type="SMART" id="SM00387">
    <property type="entry name" value="HATPase_c"/>
    <property type="match status" value="1"/>
</dbReference>
<dbReference type="InterPro" id="IPR011006">
    <property type="entry name" value="CheY-like_superfamily"/>
</dbReference>
<evidence type="ECO:0000256" key="12">
    <source>
        <dbReference type="PROSITE-ProRule" id="PRU00169"/>
    </source>
</evidence>
<dbReference type="InterPro" id="IPR004358">
    <property type="entry name" value="Sig_transdc_His_kin-like_C"/>
</dbReference>
<dbReference type="PANTHER" id="PTHR43047">
    <property type="entry name" value="TWO-COMPONENT HISTIDINE PROTEIN KINASE"/>
    <property type="match status" value="1"/>
</dbReference>
<feature type="modified residue" description="4-aspartylphosphate" evidence="12">
    <location>
        <position position="616"/>
    </location>
</feature>
<evidence type="ECO:0000256" key="13">
    <source>
        <dbReference type="PROSITE-ProRule" id="PRU00244"/>
    </source>
</evidence>
<gene>
    <name evidence="18" type="ORF">Y958_23300</name>
</gene>
<dbReference type="InterPro" id="IPR036890">
    <property type="entry name" value="HATPase_C_sf"/>
</dbReference>
<feature type="domain" description="Response regulatory" evidence="16">
    <location>
        <begin position="566"/>
        <end position="683"/>
    </location>
</feature>
<dbReference type="FunFam" id="3.30.565.10:FF:000006">
    <property type="entry name" value="Sensor histidine kinase WalK"/>
    <property type="match status" value="1"/>
</dbReference>
<feature type="transmembrane region" description="Helical" evidence="13">
    <location>
        <begin position="58"/>
        <end position="83"/>
    </location>
</feature>
<dbReference type="Pfam" id="PF00512">
    <property type="entry name" value="HisKA"/>
    <property type="match status" value="1"/>
</dbReference>
<dbReference type="EMBL" id="CP022112">
    <property type="protein sequence ID" value="ASG23888.1"/>
    <property type="molecule type" value="Genomic_DNA"/>
</dbReference>
<protein>
    <recommendedName>
        <fullName evidence="3">histidine kinase</fullName>
        <ecNumber evidence="3">2.7.13.3</ecNumber>
    </recommendedName>
</protein>
<evidence type="ECO:0000313" key="19">
    <source>
        <dbReference type="Proteomes" id="UP000197153"/>
    </source>
</evidence>
<dbReference type="KEGG" id="nao:Y958_23300"/>
<keyword evidence="19" id="KW-1185">Reference proteome</keyword>
<feature type="transmembrane region" description="Helical" evidence="13">
    <location>
        <begin position="95"/>
        <end position="114"/>
    </location>
</feature>
<evidence type="ECO:0000259" key="15">
    <source>
        <dbReference type="PROSITE" id="PS50109"/>
    </source>
</evidence>
<evidence type="ECO:0000256" key="2">
    <source>
        <dbReference type="ARBA" id="ARBA00004370"/>
    </source>
</evidence>
<dbReference type="FunFam" id="1.10.287.130:FF:000004">
    <property type="entry name" value="Ethylene receptor 1"/>
    <property type="match status" value="1"/>
</dbReference>
<dbReference type="CDD" id="cd00082">
    <property type="entry name" value="HisKA"/>
    <property type="match status" value="1"/>
</dbReference>
<feature type="transmembrane region" description="Helical" evidence="13">
    <location>
        <begin position="187"/>
        <end position="207"/>
    </location>
</feature>
<dbReference type="PROSITE" id="PS50110">
    <property type="entry name" value="RESPONSE_REGULATORY"/>
    <property type="match status" value="1"/>
</dbReference>
<evidence type="ECO:0000259" key="17">
    <source>
        <dbReference type="PROSITE" id="PS50924"/>
    </source>
</evidence>
<dbReference type="SMART" id="SM00388">
    <property type="entry name" value="HisKA"/>
    <property type="match status" value="1"/>
</dbReference>
<evidence type="ECO:0000256" key="1">
    <source>
        <dbReference type="ARBA" id="ARBA00000085"/>
    </source>
</evidence>
<evidence type="ECO:0000313" key="18">
    <source>
        <dbReference type="EMBL" id="ASG23888.1"/>
    </source>
</evidence>
<dbReference type="PRINTS" id="PR00344">
    <property type="entry name" value="BCTRLSENSOR"/>
</dbReference>
<evidence type="ECO:0000259" key="16">
    <source>
        <dbReference type="PROSITE" id="PS50110"/>
    </source>
</evidence>
<keyword evidence="14" id="KW-0175">Coiled coil</keyword>
<dbReference type="PROSITE" id="PS50109">
    <property type="entry name" value="HIS_KIN"/>
    <property type="match status" value="1"/>
</dbReference>
<dbReference type="PROSITE" id="PS50924">
    <property type="entry name" value="MHYT"/>
    <property type="match status" value="1"/>
</dbReference>
<feature type="domain" description="Histidine kinase" evidence="15">
    <location>
        <begin position="322"/>
        <end position="543"/>
    </location>
</feature>
<feature type="transmembrane region" description="Helical" evidence="13">
    <location>
        <begin position="158"/>
        <end position="180"/>
    </location>
</feature>
<comment type="subcellular location">
    <subcellularLocation>
        <location evidence="2">Membrane</location>
    </subcellularLocation>
</comment>
<keyword evidence="10 13" id="KW-1133">Transmembrane helix</keyword>
<keyword evidence="5" id="KW-0808">Transferase</keyword>
<evidence type="ECO:0000256" key="9">
    <source>
        <dbReference type="ARBA" id="ARBA00022840"/>
    </source>
</evidence>
<dbReference type="InterPro" id="IPR005467">
    <property type="entry name" value="His_kinase_dom"/>
</dbReference>
<dbReference type="Gene3D" id="3.40.50.2300">
    <property type="match status" value="1"/>
</dbReference>
<dbReference type="Proteomes" id="UP000197153">
    <property type="component" value="Chromosome 3"/>
</dbReference>
<keyword evidence="9" id="KW-0067">ATP-binding</keyword>
<evidence type="ECO:0000256" key="10">
    <source>
        <dbReference type="ARBA" id="ARBA00022989"/>
    </source>
</evidence>
<dbReference type="Pfam" id="PF02518">
    <property type="entry name" value="HATPase_c"/>
    <property type="match status" value="1"/>
</dbReference>
<evidence type="ECO:0000256" key="3">
    <source>
        <dbReference type="ARBA" id="ARBA00012438"/>
    </source>
</evidence>
<dbReference type="InterPro" id="IPR005330">
    <property type="entry name" value="MHYT_dom"/>
</dbReference>
<dbReference type="InterPro" id="IPR003594">
    <property type="entry name" value="HATPase_dom"/>
</dbReference>
<proteinExistence type="predicted"/>
<evidence type="ECO:0000256" key="14">
    <source>
        <dbReference type="SAM" id="Coils"/>
    </source>
</evidence>
<name>A0A248K0F5_9PROT</name>
<sequence length="689" mass="74067">MSMRVVFPGLCFSTDDQGVAFSHNPWLVLLSYLTAVFASFVALNMAERMTGSTGRSRLAWQLGAACALGGGIWAMHFIGMLAFQVALPVAWEPTLTLASLVTAIVFVALGLEAVRHGRTSVTRFTLAGTVVGLGIAVMHYTGMAAMEVPGRIAYRPDLFALSVLVAVAAATVALMLSVSLKHGWHRALAALIMGVAICGMHYTGMTATVLTLDPLAPAPADVDRGPLAIIVAGATYGLLMLALVTAFADRRLNAAAEREAQRLKAANRALEAEVEERRRAEEELLRVREGLEEAVAERTRDLAAARSRAEAANQAKSEFLASMSHELRTPLNAVLGFAQLMEYNKAREPMTPKQERGVQQIVKNGNHLLRLIDEVLDLARIEAGQLTLSLEPVDPRLVVEDVLNALQPVAEKARVTITAVLPEVVPPVLADRTRLVQVVSNLLSNAVKYNRPGGTVRVTLGAAPAPGRLSLCVQDTGEGIAPDKLGDLFQPFNRLGQEYSDIPGTGIGLTITRRLLSAMDGTIEVASVLGEGSTFTVSLPVALNMAPEPRAPGAENNPLAQTRPRTMLYVEDNPSNIQLMRDLMETVPATKLLIAADPVTGLDLAMGHQPDVIVLDINLPGMSGFDVLARLRDREETRDIPVLALSANALPREIEKGLRAGFRRYLTKPLNVQEFMEALADAMEPVDAV</sequence>
<dbReference type="Pfam" id="PF03707">
    <property type="entry name" value="MHYT"/>
    <property type="match status" value="2"/>
</dbReference>
<dbReference type="Gene3D" id="3.30.565.10">
    <property type="entry name" value="Histidine kinase-like ATPase, C-terminal domain"/>
    <property type="match status" value="1"/>
</dbReference>
<dbReference type="GO" id="GO:0009927">
    <property type="term" value="F:histidine phosphotransfer kinase activity"/>
    <property type="evidence" value="ECO:0007669"/>
    <property type="project" value="TreeGrafter"/>
</dbReference>
<evidence type="ECO:0000256" key="8">
    <source>
        <dbReference type="ARBA" id="ARBA00022777"/>
    </source>
</evidence>
<evidence type="ECO:0000256" key="5">
    <source>
        <dbReference type="ARBA" id="ARBA00022679"/>
    </source>
</evidence>
<dbReference type="Pfam" id="PF00072">
    <property type="entry name" value="Response_reg"/>
    <property type="match status" value="1"/>
</dbReference>
<dbReference type="GO" id="GO:0005524">
    <property type="term" value="F:ATP binding"/>
    <property type="evidence" value="ECO:0007669"/>
    <property type="project" value="UniProtKB-KW"/>
</dbReference>
<evidence type="ECO:0000256" key="6">
    <source>
        <dbReference type="ARBA" id="ARBA00022692"/>
    </source>
</evidence>
<feature type="coiled-coil region" evidence="14">
    <location>
        <begin position="253"/>
        <end position="308"/>
    </location>
</feature>
<organism evidence="18 19">
    <name type="scientific">Nitrospirillum viridazoti CBAmc</name>
    <dbReference type="NCBI Taxonomy" id="1441467"/>
    <lineage>
        <taxon>Bacteria</taxon>
        <taxon>Pseudomonadati</taxon>
        <taxon>Pseudomonadota</taxon>
        <taxon>Alphaproteobacteria</taxon>
        <taxon>Rhodospirillales</taxon>
        <taxon>Azospirillaceae</taxon>
        <taxon>Nitrospirillum</taxon>
        <taxon>Nitrospirillum viridazoti</taxon>
    </lineage>
</organism>
<dbReference type="SUPFAM" id="SSF55874">
    <property type="entry name" value="ATPase domain of HSP90 chaperone/DNA topoisomerase II/histidine kinase"/>
    <property type="match status" value="1"/>
</dbReference>
<dbReference type="InterPro" id="IPR003661">
    <property type="entry name" value="HisK_dim/P_dom"/>
</dbReference>
<keyword evidence="4 12" id="KW-0597">Phosphoprotein</keyword>
<accession>A0A248K0F5</accession>
<dbReference type="GO" id="GO:0000155">
    <property type="term" value="F:phosphorelay sensor kinase activity"/>
    <property type="evidence" value="ECO:0007669"/>
    <property type="project" value="InterPro"/>
</dbReference>